<feature type="coiled-coil region" evidence="6">
    <location>
        <begin position="295"/>
        <end position="378"/>
    </location>
</feature>
<dbReference type="InterPro" id="IPR036890">
    <property type="entry name" value="HATPase_C_sf"/>
</dbReference>
<dbReference type="Pfam" id="PF08448">
    <property type="entry name" value="PAS_4"/>
    <property type="match status" value="2"/>
</dbReference>
<feature type="domain" description="Histidine kinase" evidence="7">
    <location>
        <begin position="523"/>
        <end position="740"/>
    </location>
</feature>
<evidence type="ECO:0000256" key="4">
    <source>
        <dbReference type="ARBA" id="ARBA00022679"/>
    </source>
</evidence>
<dbReference type="InterPro" id="IPR003594">
    <property type="entry name" value="HATPase_dom"/>
</dbReference>
<dbReference type="InterPro" id="IPR036097">
    <property type="entry name" value="HisK_dim/P_sf"/>
</dbReference>
<dbReference type="InterPro" id="IPR013656">
    <property type="entry name" value="PAS_4"/>
</dbReference>
<evidence type="ECO:0000256" key="3">
    <source>
        <dbReference type="ARBA" id="ARBA00022553"/>
    </source>
</evidence>
<dbReference type="GO" id="GO:0000155">
    <property type="term" value="F:phosphorelay sensor kinase activity"/>
    <property type="evidence" value="ECO:0007669"/>
    <property type="project" value="InterPro"/>
</dbReference>
<evidence type="ECO:0000256" key="2">
    <source>
        <dbReference type="ARBA" id="ARBA00012438"/>
    </source>
</evidence>
<keyword evidence="6" id="KW-0175">Coiled coil</keyword>
<evidence type="ECO:0000313" key="9">
    <source>
        <dbReference type="Proteomes" id="UP000198310"/>
    </source>
</evidence>
<dbReference type="Pfam" id="PF02518">
    <property type="entry name" value="HATPase_c"/>
    <property type="match status" value="1"/>
</dbReference>
<keyword evidence="3" id="KW-0597">Phosphoprotein</keyword>
<organism evidence="8 9">
    <name type="scientific">Hymenobacter mucosus</name>
    <dbReference type="NCBI Taxonomy" id="1411120"/>
    <lineage>
        <taxon>Bacteria</taxon>
        <taxon>Pseudomonadati</taxon>
        <taxon>Bacteroidota</taxon>
        <taxon>Cytophagia</taxon>
        <taxon>Cytophagales</taxon>
        <taxon>Hymenobacteraceae</taxon>
        <taxon>Hymenobacter</taxon>
    </lineage>
</organism>
<dbReference type="SUPFAM" id="SSF55785">
    <property type="entry name" value="PYP-like sensor domain (PAS domain)"/>
    <property type="match status" value="2"/>
</dbReference>
<protein>
    <recommendedName>
        <fullName evidence="2">histidine kinase</fullName>
        <ecNumber evidence="2">2.7.13.3</ecNumber>
    </recommendedName>
</protein>
<dbReference type="SUPFAM" id="SSF55874">
    <property type="entry name" value="ATPase domain of HSP90 chaperone/DNA topoisomerase II/histidine kinase"/>
    <property type="match status" value="1"/>
</dbReference>
<dbReference type="PROSITE" id="PS50109">
    <property type="entry name" value="HIS_KIN"/>
    <property type="match status" value="1"/>
</dbReference>
<dbReference type="Proteomes" id="UP000198310">
    <property type="component" value="Unassembled WGS sequence"/>
</dbReference>
<comment type="catalytic activity">
    <reaction evidence="1">
        <text>ATP + protein L-histidine = ADP + protein N-phospho-L-histidine.</text>
        <dbReference type="EC" id="2.7.13.3"/>
    </reaction>
</comment>
<dbReference type="PANTHER" id="PTHR43304">
    <property type="entry name" value="PHYTOCHROME-LIKE PROTEIN CPH1"/>
    <property type="match status" value="1"/>
</dbReference>
<dbReference type="InterPro" id="IPR035965">
    <property type="entry name" value="PAS-like_dom_sf"/>
</dbReference>
<evidence type="ECO:0000259" key="7">
    <source>
        <dbReference type="PROSITE" id="PS50109"/>
    </source>
</evidence>
<dbReference type="Gene3D" id="3.30.565.10">
    <property type="entry name" value="Histidine kinase-like ATPase, C-terminal domain"/>
    <property type="match status" value="1"/>
</dbReference>
<dbReference type="InterPro" id="IPR004358">
    <property type="entry name" value="Sig_transdc_His_kin-like_C"/>
</dbReference>
<keyword evidence="4" id="KW-0808">Transferase</keyword>
<dbReference type="PANTHER" id="PTHR43304:SF1">
    <property type="entry name" value="PAC DOMAIN-CONTAINING PROTEIN"/>
    <property type="match status" value="1"/>
</dbReference>
<accession>A0A238XQ37</accession>
<dbReference type="AlphaFoldDB" id="A0A238XQ37"/>
<dbReference type="Gene3D" id="1.10.287.130">
    <property type="match status" value="1"/>
</dbReference>
<evidence type="ECO:0000256" key="1">
    <source>
        <dbReference type="ARBA" id="ARBA00000085"/>
    </source>
</evidence>
<dbReference type="SMART" id="SM00387">
    <property type="entry name" value="HATPase_c"/>
    <property type="match status" value="1"/>
</dbReference>
<dbReference type="EC" id="2.7.13.3" evidence="2"/>
<dbReference type="EMBL" id="FZNS01000004">
    <property type="protein sequence ID" value="SNR61136.1"/>
    <property type="molecule type" value="Genomic_DNA"/>
</dbReference>
<evidence type="ECO:0000313" key="8">
    <source>
        <dbReference type="EMBL" id="SNR61136.1"/>
    </source>
</evidence>
<name>A0A238XQ37_9BACT</name>
<reference evidence="9" key="1">
    <citation type="submission" date="2017-06" db="EMBL/GenBank/DDBJ databases">
        <authorList>
            <person name="Varghese N."/>
            <person name="Submissions S."/>
        </authorList>
    </citation>
    <scope>NUCLEOTIDE SEQUENCE [LARGE SCALE GENOMIC DNA]</scope>
    <source>
        <strain evidence="9">DSM 28041</strain>
    </source>
</reference>
<evidence type="ECO:0000256" key="5">
    <source>
        <dbReference type="ARBA" id="ARBA00022777"/>
    </source>
</evidence>
<proteinExistence type="predicted"/>
<gene>
    <name evidence="8" type="ORF">SAMN06269173_104301</name>
</gene>
<dbReference type="PRINTS" id="PR00344">
    <property type="entry name" value="BCTRLSENSOR"/>
</dbReference>
<dbReference type="InterPro" id="IPR005467">
    <property type="entry name" value="His_kinase_dom"/>
</dbReference>
<sequence length="741" mass="82969">MLQGLFDVSLDGIVLYKPVYGPDGSTIIDLAFVLLNTAAQQMLQLPAHPTQTHLQRYPQAQFNGVFEFYCSVFETGQPGRFELRYQADGLNDYYYLSARRVGQGIVVSFTDTTDFARQAIAENALQESRARISATEAALHVSLAREQVSRAEAETQRARLHNTFMQAPAMITIFEGPDHVFSLVNPLYQQLVGPRALLGKPIREAMPELAGQPIFDLLDTVYRTGVPYHAFEMLVKLDHTNTGELGNNYYNFVYQPSRDTDGNVDGVLVFAYEVTAQVEARSRVEQSETQQRLLNQQLASSLEELAATNEELAASNEELQAANEEIRLNNDELFRVQLAVQSLNMELEARVRSYTRDAREAQQEAEQQRARLEHLFMQAPAAICILHGPELVFELVNPGYQQLFPGRELLGISIGEAIPELTTQPIWNTLRRVYETGESFEGNESLIQAARHEGGPLEDIYFNFVYQPRYNTHKHIDGVIVFAFEVTEQVLARQKVAAANAGLSLTNQQLTRINQDLDNFVYTASHDLKQPVNNMAGVFEEFKRTATFHDPEAALLITMFEGALNQIHNTIQGLTEVVQVERRSGHFPLEDVALQPLVTEVLRSMHNQISAANATFELNFTAVPMMRFARLNAQSILYNLLSNALKYAHPDRSPHVHVYTELTSDTTATLVVADNGLGLDVARYGADLFQMFRRFHDHVPGSGMGLYLVNRIVRQAGGNITVESKVGSGTTFRIVLPNSIG</sequence>
<dbReference type="Gene3D" id="3.30.450.20">
    <property type="entry name" value="PAS domain"/>
    <property type="match status" value="3"/>
</dbReference>
<keyword evidence="9" id="KW-1185">Reference proteome</keyword>
<dbReference type="InterPro" id="IPR052162">
    <property type="entry name" value="Sensor_kinase/Photoreceptor"/>
</dbReference>
<keyword evidence="5" id="KW-0418">Kinase</keyword>
<dbReference type="SUPFAM" id="SSF47384">
    <property type="entry name" value="Homodimeric domain of signal transducing histidine kinase"/>
    <property type="match status" value="1"/>
</dbReference>
<evidence type="ECO:0000256" key="6">
    <source>
        <dbReference type="SAM" id="Coils"/>
    </source>
</evidence>